<dbReference type="Proteomes" id="UP000814128">
    <property type="component" value="Unassembled WGS sequence"/>
</dbReference>
<reference evidence="1" key="2">
    <citation type="journal article" date="2022" name="New Phytol.">
        <title>Evolutionary transition to the ectomycorrhizal habit in the genomes of a hyperdiverse lineage of mushroom-forming fungi.</title>
        <authorList>
            <person name="Looney B."/>
            <person name="Miyauchi S."/>
            <person name="Morin E."/>
            <person name="Drula E."/>
            <person name="Courty P.E."/>
            <person name="Kohler A."/>
            <person name="Kuo A."/>
            <person name="LaButti K."/>
            <person name="Pangilinan J."/>
            <person name="Lipzen A."/>
            <person name="Riley R."/>
            <person name="Andreopoulos W."/>
            <person name="He G."/>
            <person name="Johnson J."/>
            <person name="Nolan M."/>
            <person name="Tritt A."/>
            <person name="Barry K.W."/>
            <person name="Grigoriev I.V."/>
            <person name="Nagy L.G."/>
            <person name="Hibbett D."/>
            <person name="Henrissat B."/>
            <person name="Matheny P.B."/>
            <person name="Labbe J."/>
            <person name="Martin F.M."/>
        </authorList>
    </citation>
    <scope>NUCLEOTIDE SEQUENCE</scope>
    <source>
        <strain evidence="1">EC-137</strain>
    </source>
</reference>
<protein>
    <submittedName>
        <fullName evidence="1">Kinase-like protein</fullName>
    </submittedName>
</protein>
<keyword evidence="2" id="KW-1185">Reference proteome</keyword>
<name>A0ACB8QCQ5_9AGAM</name>
<accession>A0ACB8QCQ5</accession>
<reference evidence="1" key="1">
    <citation type="submission" date="2021-02" db="EMBL/GenBank/DDBJ databases">
        <authorList>
            <consortium name="DOE Joint Genome Institute"/>
            <person name="Ahrendt S."/>
            <person name="Looney B.P."/>
            <person name="Miyauchi S."/>
            <person name="Morin E."/>
            <person name="Drula E."/>
            <person name="Courty P.E."/>
            <person name="Chicoki N."/>
            <person name="Fauchery L."/>
            <person name="Kohler A."/>
            <person name="Kuo A."/>
            <person name="Labutti K."/>
            <person name="Pangilinan J."/>
            <person name="Lipzen A."/>
            <person name="Riley R."/>
            <person name="Andreopoulos W."/>
            <person name="He G."/>
            <person name="Johnson J."/>
            <person name="Barry K.W."/>
            <person name="Grigoriev I.V."/>
            <person name="Nagy L."/>
            <person name="Hibbett D."/>
            <person name="Henrissat B."/>
            <person name="Matheny P.B."/>
            <person name="Labbe J."/>
            <person name="Martin F."/>
        </authorList>
    </citation>
    <scope>NUCLEOTIDE SEQUENCE</scope>
    <source>
        <strain evidence="1">EC-137</strain>
    </source>
</reference>
<gene>
    <name evidence="1" type="ORF">K488DRAFT_56074</name>
</gene>
<comment type="caution">
    <text evidence="1">The sequence shown here is derived from an EMBL/GenBank/DDBJ whole genome shotgun (WGS) entry which is preliminary data.</text>
</comment>
<organism evidence="1 2">
    <name type="scientific">Vararia minispora EC-137</name>
    <dbReference type="NCBI Taxonomy" id="1314806"/>
    <lineage>
        <taxon>Eukaryota</taxon>
        <taxon>Fungi</taxon>
        <taxon>Dikarya</taxon>
        <taxon>Basidiomycota</taxon>
        <taxon>Agaricomycotina</taxon>
        <taxon>Agaricomycetes</taxon>
        <taxon>Russulales</taxon>
        <taxon>Lachnocladiaceae</taxon>
        <taxon>Vararia</taxon>
    </lineage>
</organism>
<evidence type="ECO:0000313" key="1">
    <source>
        <dbReference type="EMBL" id="KAI0029591.1"/>
    </source>
</evidence>
<proteinExistence type="predicted"/>
<dbReference type="EMBL" id="MU273667">
    <property type="protein sequence ID" value="KAI0029591.1"/>
    <property type="molecule type" value="Genomic_DNA"/>
</dbReference>
<evidence type="ECO:0000313" key="2">
    <source>
        <dbReference type="Proteomes" id="UP000814128"/>
    </source>
</evidence>
<sequence>MSHASPSAELFEHFPARPGQKLKDGQYTVHRKLGSGVYSTTYLVSDPQAECDEFTNRYRAAKILTVEGTRTYHEGQSRELEFLKQIAACDDIDSLPVLEDHFEERGPEGTHLCLVTQLLSTDVSSFRRSAPNKALPAHTAKTILTQILEALAQLHALGIIHTDVKLDNILFNSVKGDNDVEDRLKTETVAVEGEVEIKGETYPVLRSQPIRHDFAWDASPFISEIMQFVLVDLGQAQRAGEQPTVDEFSAYALRAPELILRSDFGPKVDIWAVGCLAFELLVGRWLFAPEEGEDWTLEDDHLAKMMELTGERCSAAMLERASFRSKYFDEQGSLLRLELIPDHSIEAALTAYKIVPDMEIAGAASFIRACLRLDSSDRPSAEVLQIHPWLMGKVGDPPEQS</sequence>